<dbReference type="AlphaFoldDB" id="A0A2M6UH73"/>
<dbReference type="EMBL" id="LFJC01000003">
    <property type="protein sequence ID" value="PIT03976.1"/>
    <property type="molecule type" value="Genomic_DNA"/>
</dbReference>
<dbReference type="Proteomes" id="UP000228930">
    <property type="component" value="Unassembled WGS sequence"/>
</dbReference>
<sequence length="62" mass="6933">MTPWPSRKPRNEGKPHVDRVRNKQDIVLDESPETADGDRDLVRGEGGTIELPTKPGDLPKDD</sequence>
<evidence type="ECO:0000256" key="1">
    <source>
        <dbReference type="SAM" id="MobiDB-lite"/>
    </source>
</evidence>
<protein>
    <submittedName>
        <fullName evidence="2">Uncharacterized protein</fullName>
    </submittedName>
</protein>
<reference evidence="2 3" key="1">
    <citation type="submission" date="2015-06" db="EMBL/GenBank/DDBJ databases">
        <title>Comparative genome analysis of nirS-carrying Bradyrhizobium sp. strains.</title>
        <authorList>
            <person name="Ishii S."/>
            <person name="Jang J."/>
            <person name="Nishizawa T."/>
            <person name="Senoo K."/>
        </authorList>
    </citation>
    <scope>NUCLEOTIDE SEQUENCE [LARGE SCALE GENOMIC DNA]</scope>
    <source>
        <strain evidence="2 3">TSA1</strain>
    </source>
</reference>
<feature type="region of interest" description="Disordered" evidence="1">
    <location>
        <begin position="1"/>
        <end position="62"/>
    </location>
</feature>
<name>A0A2M6UH73_9BRAD</name>
<feature type="compositionally biased region" description="Basic and acidic residues" evidence="1">
    <location>
        <begin position="9"/>
        <end position="26"/>
    </location>
</feature>
<proteinExistence type="predicted"/>
<accession>A0A2M6UH73</accession>
<dbReference type="RefSeq" id="WP_100179106.1">
    <property type="nucleotide sequence ID" value="NZ_LFJC01000003.1"/>
</dbReference>
<organism evidence="2 3">
    <name type="scientific">Bradyrhizobium nitroreducens</name>
    <dbReference type="NCBI Taxonomy" id="709803"/>
    <lineage>
        <taxon>Bacteria</taxon>
        <taxon>Pseudomonadati</taxon>
        <taxon>Pseudomonadota</taxon>
        <taxon>Alphaproteobacteria</taxon>
        <taxon>Hyphomicrobiales</taxon>
        <taxon>Nitrobacteraceae</taxon>
        <taxon>Bradyrhizobium</taxon>
    </lineage>
</organism>
<evidence type="ECO:0000313" key="2">
    <source>
        <dbReference type="EMBL" id="PIT03976.1"/>
    </source>
</evidence>
<comment type="caution">
    <text evidence="2">The sequence shown here is derived from an EMBL/GenBank/DDBJ whole genome shotgun (WGS) entry which is preliminary data.</text>
</comment>
<keyword evidence="3" id="KW-1185">Reference proteome</keyword>
<gene>
    <name evidence="2" type="ORF">TSA1_26790</name>
</gene>
<evidence type="ECO:0000313" key="3">
    <source>
        <dbReference type="Proteomes" id="UP000228930"/>
    </source>
</evidence>